<evidence type="ECO:0000313" key="6">
    <source>
        <dbReference type="EMBL" id="BBA36428.1"/>
    </source>
</evidence>
<keyword evidence="2" id="KW-0805">Transcription regulation</keyword>
<dbReference type="Gene3D" id="3.40.190.290">
    <property type="match status" value="1"/>
</dbReference>
<dbReference type="AlphaFoldDB" id="A0A250KXM2"/>
<evidence type="ECO:0000313" key="7">
    <source>
        <dbReference type="Proteomes" id="UP000266313"/>
    </source>
</evidence>
<sequence length="296" mass="31235">MHFDLRDLELFVAVAEAGSIAKAAEHCHTVASAVSKRLSDLEGRYGTAFLARSSKGVAPTPAGLALLARARAVLYQAGQLDRELRGYSAGIRGQVRVFANISAIVEFLPAALASFLSAHPEIRVHLEEHVSGVVARAVAENLADLGIVSDIAGADGLIMIPFREDELVLIVQPGHPLASRERVDFREALGSDLVGLHSDSALHYRLLRAAADAGRPLNLKIQVTSFDAVCAMVAAGLGIGVVPRAATTPYTASLGLVPVGLNDDWAKRRLHLCVRSLEALSAAARLLLDHLAGATA</sequence>
<comment type="similarity">
    <text evidence="1">Belongs to the LysR transcriptional regulatory family.</text>
</comment>
<dbReference type="FunFam" id="1.10.10.10:FF:000001">
    <property type="entry name" value="LysR family transcriptional regulator"/>
    <property type="match status" value="1"/>
</dbReference>
<organism evidence="6 7">
    <name type="scientific">Methylocaldum marinum</name>
    <dbReference type="NCBI Taxonomy" id="1432792"/>
    <lineage>
        <taxon>Bacteria</taxon>
        <taxon>Pseudomonadati</taxon>
        <taxon>Pseudomonadota</taxon>
        <taxon>Gammaproteobacteria</taxon>
        <taxon>Methylococcales</taxon>
        <taxon>Methylococcaceae</taxon>
        <taxon>Methylocaldum</taxon>
    </lineage>
</organism>
<dbReference type="CDD" id="cd08421">
    <property type="entry name" value="PBP2_LTTR_like_1"/>
    <property type="match status" value="1"/>
</dbReference>
<evidence type="ECO:0000256" key="2">
    <source>
        <dbReference type="ARBA" id="ARBA00023015"/>
    </source>
</evidence>
<dbReference type="InterPro" id="IPR050950">
    <property type="entry name" value="HTH-type_LysR_regulators"/>
</dbReference>
<keyword evidence="3" id="KW-0238">DNA-binding</keyword>
<dbReference type="GO" id="GO:0003677">
    <property type="term" value="F:DNA binding"/>
    <property type="evidence" value="ECO:0007669"/>
    <property type="project" value="UniProtKB-KW"/>
</dbReference>
<evidence type="ECO:0000256" key="3">
    <source>
        <dbReference type="ARBA" id="ARBA00023125"/>
    </source>
</evidence>
<keyword evidence="4" id="KW-0804">Transcription</keyword>
<dbReference type="RefSeq" id="WP_119631597.1">
    <property type="nucleotide sequence ID" value="NZ_AP017928.1"/>
</dbReference>
<feature type="domain" description="HTH lysR-type" evidence="5">
    <location>
        <begin position="3"/>
        <end position="60"/>
    </location>
</feature>
<dbReference type="InterPro" id="IPR005119">
    <property type="entry name" value="LysR_subst-bd"/>
</dbReference>
<dbReference type="PANTHER" id="PTHR30419:SF2">
    <property type="entry name" value="LYSR FAMILY TRANSCRIPTIONAL REGULATOR"/>
    <property type="match status" value="1"/>
</dbReference>
<keyword evidence="7" id="KW-1185">Reference proteome</keyword>
<dbReference type="InterPro" id="IPR000847">
    <property type="entry name" value="LysR_HTH_N"/>
</dbReference>
<dbReference type="GO" id="GO:0005829">
    <property type="term" value="C:cytosol"/>
    <property type="evidence" value="ECO:0007669"/>
    <property type="project" value="TreeGrafter"/>
</dbReference>
<evidence type="ECO:0000256" key="1">
    <source>
        <dbReference type="ARBA" id="ARBA00009437"/>
    </source>
</evidence>
<name>A0A250KXM2_9GAMM</name>
<dbReference type="Pfam" id="PF00126">
    <property type="entry name" value="HTH_1"/>
    <property type="match status" value="1"/>
</dbReference>
<accession>A0A250KXM2</accession>
<dbReference type="SUPFAM" id="SSF46785">
    <property type="entry name" value="Winged helix' DNA-binding domain"/>
    <property type="match status" value="1"/>
</dbReference>
<evidence type="ECO:0000259" key="5">
    <source>
        <dbReference type="PROSITE" id="PS50931"/>
    </source>
</evidence>
<dbReference type="Gene3D" id="1.10.10.10">
    <property type="entry name" value="Winged helix-like DNA-binding domain superfamily/Winged helix DNA-binding domain"/>
    <property type="match status" value="1"/>
</dbReference>
<dbReference type="GO" id="GO:0003700">
    <property type="term" value="F:DNA-binding transcription factor activity"/>
    <property type="evidence" value="ECO:0007669"/>
    <property type="project" value="InterPro"/>
</dbReference>
<dbReference type="InterPro" id="IPR036390">
    <property type="entry name" value="WH_DNA-bd_sf"/>
</dbReference>
<protein>
    <submittedName>
        <fullName evidence="6">LysR family transcriptional regulator</fullName>
    </submittedName>
</protein>
<dbReference type="OrthoDB" id="9785974at2"/>
<dbReference type="SUPFAM" id="SSF53850">
    <property type="entry name" value="Periplasmic binding protein-like II"/>
    <property type="match status" value="1"/>
</dbReference>
<dbReference type="PROSITE" id="PS50931">
    <property type="entry name" value="HTH_LYSR"/>
    <property type="match status" value="1"/>
</dbReference>
<reference evidence="6 7" key="1">
    <citation type="submission" date="2016-12" db="EMBL/GenBank/DDBJ databases">
        <title>Genome sequencing of Methylocaldum marinum.</title>
        <authorList>
            <person name="Takeuchi M."/>
            <person name="Kamagata Y."/>
            <person name="Hiraoka S."/>
            <person name="Oshima K."/>
            <person name="Hattori M."/>
            <person name="Iwasaki W."/>
        </authorList>
    </citation>
    <scope>NUCLEOTIDE SEQUENCE [LARGE SCALE GENOMIC DNA]</scope>
    <source>
        <strain evidence="6 7">S8</strain>
    </source>
</reference>
<evidence type="ECO:0000256" key="4">
    <source>
        <dbReference type="ARBA" id="ARBA00023163"/>
    </source>
</evidence>
<proteinExistence type="inferred from homology"/>
<dbReference type="EMBL" id="AP017928">
    <property type="protein sequence ID" value="BBA36428.1"/>
    <property type="molecule type" value="Genomic_DNA"/>
</dbReference>
<dbReference type="InterPro" id="IPR036388">
    <property type="entry name" value="WH-like_DNA-bd_sf"/>
</dbReference>
<dbReference type="PANTHER" id="PTHR30419">
    <property type="entry name" value="HTH-TYPE TRANSCRIPTIONAL REGULATOR YBHD"/>
    <property type="match status" value="1"/>
</dbReference>
<dbReference type="Proteomes" id="UP000266313">
    <property type="component" value="Chromosome"/>
</dbReference>
<gene>
    <name evidence="6" type="ORF">sS8_4498</name>
</gene>
<dbReference type="Pfam" id="PF03466">
    <property type="entry name" value="LysR_substrate"/>
    <property type="match status" value="1"/>
</dbReference>
<dbReference type="KEGG" id="mmai:sS8_4498"/>